<name>E4Y4K5_OIKDI</name>
<protein>
    <submittedName>
        <fullName evidence="1">Uncharacterized protein</fullName>
    </submittedName>
</protein>
<reference evidence="1" key="1">
    <citation type="journal article" date="2010" name="Science">
        <title>Plasticity of animal genome architecture unmasked by rapid evolution of a pelagic tunicate.</title>
        <authorList>
            <person name="Denoeud F."/>
            <person name="Henriet S."/>
            <person name="Mungpakdee S."/>
            <person name="Aury J.M."/>
            <person name="Da Silva C."/>
            <person name="Brinkmann H."/>
            <person name="Mikhaleva J."/>
            <person name="Olsen L.C."/>
            <person name="Jubin C."/>
            <person name="Canestro C."/>
            <person name="Bouquet J.M."/>
            <person name="Danks G."/>
            <person name="Poulain J."/>
            <person name="Campsteijn C."/>
            <person name="Adamski M."/>
            <person name="Cross I."/>
            <person name="Yadetie F."/>
            <person name="Muffato M."/>
            <person name="Louis A."/>
            <person name="Butcher S."/>
            <person name="Tsagkogeorga G."/>
            <person name="Konrad A."/>
            <person name="Singh S."/>
            <person name="Jensen M.F."/>
            <person name="Cong E.H."/>
            <person name="Eikeseth-Otteraa H."/>
            <person name="Noel B."/>
            <person name="Anthouard V."/>
            <person name="Porcel B.M."/>
            <person name="Kachouri-Lafond R."/>
            <person name="Nishino A."/>
            <person name="Ugolini M."/>
            <person name="Chourrout P."/>
            <person name="Nishida H."/>
            <person name="Aasland R."/>
            <person name="Huzurbazar S."/>
            <person name="Westhof E."/>
            <person name="Delsuc F."/>
            <person name="Lehrach H."/>
            <person name="Reinhardt R."/>
            <person name="Weissenbach J."/>
            <person name="Roy S.W."/>
            <person name="Artiguenave F."/>
            <person name="Postlethwait J.H."/>
            <person name="Manak J.R."/>
            <person name="Thompson E.M."/>
            <person name="Jaillon O."/>
            <person name="Du Pasquier L."/>
            <person name="Boudinot P."/>
            <person name="Liberles D.A."/>
            <person name="Volff J.N."/>
            <person name="Philippe H."/>
            <person name="Lenhard B."/>
            <person name="Roest Crollius H."/>
            <person name="Wincker P."/>
            <person name="Chourrout D."/>
        </authorList>
    </citation>
    <scope>NUCLEOTIDE SEQUENCE [LARGE SCALE GENOMIC DNA]</scope>
</reference>
<dbReference type="EMBL" id="FN654279">
    <property type="protein sequence ID" value="CBY30603.1"/>
    <property type="molecule type" value="Genomic_DNA"/>
</dbReference>
<accession>E4Y4K5</accession>
<gene>
    <name evidence="1" type="ORF">GSOID_T00018479001</name>
</gene>
<dbReference type="SUPFAM" id="SSF49723">
    <property type="entry name" value="Lipase/lipooxygenase domain (PLAT/LH2 domain)"/>
    <property type="match status" value="1"/>
</dbReference>
<sequence length="504" mass="57953">MGLLTLYFDLTEELFDDLNAENIGVTVGKERFKKCKFGYSDFILSTTVDVKNEQFDTIRIDRESYVEGNSQIEVAAIFVAKNNQHWRKFVPKELNGMPYYSEVFTYELEFVTAASQNPSRAKALGMALYSSSGDPSNLIHLGRDVELISSRQLEQRYLVEVSRPDEIEYIKLFVDDLESSDWLLDHVIVHKIAMNNFDQRKTYHKTFRYQPRYVRSKKGQQVITIYEDVMSSSSTITPNPDYEPLPIIESKKKSKKNTKKVIRNESFSSVSTLNTVRDYTFVDLAKIRSFKNRGDVISTENISVINLDRLSIEDHTNWDQPSYVSEAGDPPSYTSSVYSEVSEIIPLRQSPKTVRTNFSTVVLPTSFGKSGCQVSYQLSLRTGNNNKEVFLNRLYVRVLGDEGCTRRILLPLSTTTCFGKNSNANLSFHGKDVGNITGYELWTRTKDDYSKLDFEMVRIQRQSQAENRFERRNLSYSKQILHKGVMEGTYDHSDLRVRILACLE</sequence>
<dbReference type="Gene3D" id="2.60.60.20">
    <property type="entry name" value="PLAT/LH2 domain"/>
    <property type="match status" value="1"/>
</dbReference>
<evidence type="ECO:0000313" key="1">
    <source>
        <dbReference type="EMBL" id="CBY30603.1"/>
    </source>
</evidence>
<dbReference type="AlphaFoldDB" id="E4Y4K5"/>
<proteinExistence type="predicted"/>
<dbReference type="InterPro" id="IPR036392">
    <property type="entry name" value="PLAT/LH2_dom_sf"/>
</dbReference>
<dbReference type="Proteomes" id="UP000011014">
    <property type="component" value="Unassembled WGS sequence"/>
</dbReference>
<organism evidence="1">
    <name type="scientific">Oikopleura dioica</name>
    <name type="common">Tunicate</name>
    <dbReference type="NCBI Taxonomy" id="34765"/>
    <lineage>
        <taxon>Eukaryota</taxon>
        <taxon>Metazoa</taxon>
        <taxon>Chordata</taxon>
        <taxon>Tunicata</taxon>
        <taxon>Appendicularia</taxon>
        <taxon>Copelata</taxon>
        <taxon>Oikopleuridae</taxon>
        <taxon>Oikopleura</taxon>
    </lineage>
</organism>